<protein>
    <submittedName>
        <fullName evidence="4">Helix-turn-helix domain-containing protein</fullName>
    </submittedName>
</protein>
<dbReference type="SUPFAM" id="SSF46689">
    <property type="entry name" value="Homeodomain-like"/>
    <property type="match status" value="1"/>
</dbReference>
<dbReference type="InterPro" id="IPR009057">
    <property type="entry name" value="Homeodomain-like_sf"/>
</dbReference>
<reference evidence="4" key="1">
    <citation type="submission" date="2020-11" db="EMBL/GenBank/DDBJ databases">
        <title>Nocardioides cynanchi sp. nov., isolated from soil of rhizosphere of Cynanchum wilfordii.</title>
        <authorList>
            <person name="Lee J.-S."/>
            <person name="Suh M.K."/>
            <person name="Kim J.-S."/>
        </authorList>
    </citation>
    <scope>NUCLEOTIDE SEQUENCE</scope>
    <source>
        <strain evidence="4">KCTC 19276</strain>
    </source>
</reference>
<dbReference type="PANTHER" id="PTHR33744">
    <property type="entry name" value="CARBOHYDRATE DIACID REGULATOR"/>
    <property type="match status" value="1"/>
</dbReference>
<gene>
    <name evidence="4" type="ORF">ISU10_00745</name>
</gene>
<dbReference type="EMBL" id="JADKPO010000001">
    <property type="protein sequence ID" value="MBF4766290.1"/>
    <property type="molecule type" value="Genomic_DNA"/>
</dbReference>
<dbReference type="Pfam" id="PF13556">
    <property type="entry name" value="HTH_30"/>
    <property type="match status" value="1"/>
</dbReference>
<evidence type="ECO:0000256" key="1">
    <source>
        <dbReference type="ARBA" id="ARBA00006754"/>
    </source>
</evidence>
<dbReference type="RefSeq" id="WP_194694441.1">
    <property type="nucleotide sequence ID" value="NZ_JADKPO010000001.1"/>
</dbReference>
<dbReference type="InterPro" id="IPR041522">
    <property type="entry name" value="CdaR_GGDEF"/>
</dbReference>
<dbReference type="AlphaFoldDB" id="A0A930YN62"/>
<dbReference type="Pfam" id="PF17853">
    <property type="entry name" value="GGDEF_2"/>
    <property type="match status" value="1"/>
</dbReference>
<proteinExistence type="inferred from homology"/>
<comment type="caution">
    <text evidence="4">The sequence shown here is derived from an EMBL/GenBank/DDBJ whole genome shotgun (WGS) entry which is preliminary data.</text>
</comment>
<feature type="domain" description="PucR C-terminal helix-turn-helix" evidence="2">
    <location>
        <begin position="487"/>
        <end position="545"/>
    </location>
</feature>
<sequence length="562" mass="61462">MSSAVAALGDGPAELTLGRLLQERLLQGARVLSGDQLLDRPVQWCHPLGDVLGEQGVDLSTTVALADEAELDSRRWSALQKSECAAVFVRGSEAIKTPMARPDGPPIVWVPASVSRRSLVELVATLGLAHQTYVLQYGQRVHASLAHLLHRGAGLTALCSRLARMSGCGVAVLDNNLHLLAFDPGPARLDPHAVTIAVKASQRQLLAATRSEPHRVAVLELAVREKRYACVVGAIELVEQREGWVVLIDPTAALTEHDLAEHRVAVEQAVTIVGTELLRIRGLERAEERARGNFVHALLHGRFTNHADLVARASHHAFDADARYGVVVAHSGGLIARGDSPTKLADMAREAARILESEGQETLTAVVGDVIAVIRRVSEAHRGQRDPAAEELRDYATSLARRLSERSHRFVLVAYGRPMAGAAAIVESYREARVALDLRQRLNVTDVCGFADLRVDSVLLELAQQEAGREFSAEILEPLRNERDGSLVEVARAYVQAGGNLNEAARRLSVHRNTMLYKLDRITRLLQSDFREPDMQFGVWLAIRLSDLDETTRRVNRDLSSG</sequence>
<dbReference type="PANTHER" id="PTHR33744:SF1">
    <property type="entry name" value="DNA-BINDING TRANSCRIPTIONAL ACTIVATOR ADER"/>
    <property type="match status" value="1"/>
</dbReference>
<dbReference type="InterPro" id="IPR025736">
    <property type="entry name" value="PucR_C-HTH_dom"/>
</dbReference>
<dbReference type="InterPro" id="IPR042070">
    <property type="entry name" value="PucR_C-HTH_sf"/>
</dbReference>
<comment type="similarity">
    <text evidence="1">Belongs to the CdaR family.</text>
</comment>
<dbReference type="Gene3D" id="1.10.10.2840">
    <property type="entry name" value="PucR C-terminal helix-turn-helix domain"/>
    <property type="match status" value="1"/>
</dbReference>
<name>A0A930YN62_9ACTN</name>
<evidence type="ECO:0000313" key="4">
    <source>
        <dbReference type="EMBL" id="MBF4766290.1"/>
    </source>
</evidence>
<dbReference type="Proteomes" id="UP000660668">
    <property type="component" value="Unassembled WGS sequence"/>
</dbReference>
<evidence type="ECO:0000313" key="5">
    <source>
        <dbReference type="Proteomes" id="UP000660668"/>
    </source>
</evidence>
<evidence type="ECO:0000259" key="2">
    <source>
        <dbReference type="Pfam" id="PF13556"/>
    </source>
</evidence>
<feature type="domain" description="CdaR GGDEF-like" evidence="3">
    <location>
        <begin position="302"/>
        <end position="438"/>
    </location>
</feature>
<evidence type="ECO:0000259" key="3">
    <source>
        <dbReference type="Pfam" id="PF17853"/>
    </source>
</evidence>
<keyword evidence="5" id="KW-1185">Reference proteome</keyword>
<dbReference type="InterPro" id="IPR051448">
    <property type="entry name" value="CdaR-like_regulators"/>
</dbReference>
<organism evidence="4 5">
    <name type="scientific">Nocardioides agariphilus</name>
    <dbReference type="NCBI Taxonomy" id="433664"/>
    <lineage>
        <taxon>Bacteria</taxon>
        <taxon>Bacillati</taxon>
        <taxon>Actinomycetota</taxon>
        <taxon>Actinomycetes</taxon>
        <taxon>Propionibacteriales</taxon>
        <taxon>Nocardioidaceae</taxon>
        <taxon>Nocardioides</taxon>
    </lineage>
</organism>
<accession>A0A930YN62</accession>